<evidence type="ECO:0000313" key="7">
    <source>
        <dbReference type="Proteomes" id="UP001180845"/>
    </source>
</evidence>
<proteinExistence type="predicted"/>
<dbReference type="Pfam" id="PF01566">
    <property type="entry name" value="Nramp"/>
    <property type="match status" value="1"/>
</dbReference>
<reference evidence="6" key="1">
    <citation type="submission" date="2023-07" db="EMBL/GenBank/DDBJ databases">
        <title>Sequencing the genomes of 1000 actinobacteria strains.</title>
        <authorList>
            <person name="Klenk H.-P."/>
        </authorList>
    </citation>
    <scope>NUCLEOTIDE SEQUENCE</scope>
    <source>
        <strain evidence="6">DSM 45977</strain>
    </source>
</reference>
<comment type="subcellular location">
    <subcellularLocation>
        <location evidence="1">Membrane</location>
        <topology evidence="1">Multi-pass membrane protein</topology>
    </subcellularLocation>
</comment>
<dbReference type="PANTHER" id="PTHR11706">
    <property type="entry name" value="SOLUTE CARRIER PROTEIN FAMILY 11 MEMBER"/>
    <property type="match status" value="1"/>
</dbReference>
<organism evidence="6 7">
    <name type="scientific">Haloactinomyces albus</name>
    <dbReference type="NCBI Taxonomy" id="1352928"/>
    <lineage>
        <taxon>Bacteria</taxon>
        <taxon>Bacillati</taxon>
        <taxon>Actinomycetota</taxon>
        <taxon>Actinomycetes</taxon>
        <taxon>Actinopolysporales</taxon>
        <taxon>Actinopolysporaceae</taxon>
        <taxon>Haloactinomyces</taxon>
    </lineage>
</organism>
<dbReference type="InterPro" id="IPR001046">
    <property type="entry name" value="NRAMP_fam"/>
</dbReference>
<dbReference type="GO" id="GO:0005384">
    <property type="term" value="F:manganese ion transmembrane transporter activity"/>
    <property type="evidence" value="ECO:0007669"/>
    <property type="project" value="TreeGrafter"/>
</dbReference>
<feature type="transmembrane region" description="Helical" evidence="5">
    <location>
        <begin position="365"/>
        <end position="390"/>
    </location>
</feature>
<feature type="transmembrane region" description="Helical" evidence="5">
    <location>
        <begin position="342"/>
        <end position="359"/>
    </location>
</feature>
<keyword evidence="3 5" id="KW-1133">Transmembrane helix</keyword>
<feature type="transmembrane region" description="Helical" evidence="5">
    <location>
        <begin position="238"/>
        <end position="262"/>
    </location>
</feature>
<dbReference type="NCBIfam" id="NF037982">
    <property type="entry name" value="Nramp_1"/>
    <property type="match status" value="2"/>
</dbReference>
<evidence type="ECO:0000256" key="1">
    <source>
        <dbReference type="ARBA" id="ARBA00004141"/>
    </source>
</evidence>
<evidence type="ECO:0000256" key="4">
    <source>
        <dbReference type="ARBA" id="ARBA00023136"/>
    </source>
</evidence>
<dbReference type="AlphaFoldDB" id="A0AAE3ZFL9"/>
<feature type="transmembrane region" description="Helical" evidence="5">
    <location>
        <begin position="128"/>
        <end position="147"/>
    </location>
</feature>
<comment type="caution">
    <text evidence="6">The sequence shown here is derived from an EMBL/GenBank/DDBJ whole genome shotgun (WGS) entry which is preliminary data.</text>
</comment>
<evidence type="ECO:0000313" key="6">
    <source>
        <dbReference type="EMBL" id="MDR7302659.1"/>
    </source>
</evidence>
<evidence type="ECO:0000256" key="3">
    <source>
        <dbReference type="ARBA" id="ARBA00022989"/>
    </source>
</evidence>
<sequence>MSADVTSEGPATTGWRARLTQIGPGVMAAATGVGAGDLVATMVAGSRYGYTLFWAVVVGTVFKLALGEAVGRWHLSSDRTLLSGWRTLGRWATGYFGVYVVLWGFVYGATAMSASALPLNAMFPALSVRYWAMLCGLAGLALVWFGRYALLEKVMTVLIGVMFVTVVATAILVGPNLTALGGGLVPSLPDGSIVYALGLMGGVGGTITMAAYGYWTFAKGWRSPKWLPFMRTDNATGYLTTGIFVVAMLVIGSELLLGRRIIEGDEGLLYLADTLAADYGQWARIPFLVGFLSVTFTSLIGVWNGVSLLFADWWRTWRLPREAKPETAGDYTHKAGERSTSFRLYLLWLTFPPMALLFLDRPFQLTIIYGVLGALFMPFLAGTLLVLLNSPTLMPAQQRSRWLSNTVLALCLVLFVTLAVNELVGLLT</sequence>
<dbReference type="EMBL" id="JAVDXW010000001">
    <property type="protein sequence ID" value="MDR7302659.1"/>
    <property type="molecule type" value="Genomic_DNA"/>
</dbReference>
<feature type="transmembrane region" description="Helical" evidence="5">
    <location>
        <begin position="48"/>
        <end position="66"/>
    </location>
</feature>
<feature type="transmembrane region" description="Helical" evidence="5">
    <location>
        <begin position="402"/>
        <end position="420"/>
    </location>
</feature>
<feature type="transmembrane region" description="Helical" evidence="5">
    <location>
        <begin position="193"/>
        <end position="217"/>
    </location>
</feature>
<keyword evidence="7" id="KW-1185">Reference proteome</keyword>
<accession>A0AAE3ZFL9</accession>
<evidence type="ECO:0000256" key="5">
    <source>
        <dbReference type="SAM" id="Phobius"/>
    </source>
</evidence>
<keyword evidence="4 5" id="KW-0472">Membrane</keyword>
<dbReference type="GO" id="GO:0034755">
    <property type="term" value="P:iron ion transmembrane transport"/>
    <property type="evidence" value="ECO:0007669"/>
    <property type="project" value="TreeGrafter"/>
</dbReference>
<dbReference type="GO" id="GO:0005886">
    <property type="term" value="C:plasma membrane"/>
    <property type="evidence" value="ECO:0007669"/>
    <property type="project" value="TreeGrafter"/>
</dbReference>
<feature type="transmembrane region" description="Helical" evidence="5">
    <location>
        <begin position="87"/>
        <end position="108"/>
    </location>
</feature>
<feature type="transmembrane region" description="Helical" evidence="5">
    <location>
        <begin position="154"/>
        <end position="173"/>
    </location>
</feature>
<gene>
    <name evidence="6" type="ORF">JOF55_002840</name>
</gene>
<dbReference type="RefSeq" id="WP_310274373.1">
    <property type="nucleotide sequence ID" value="NZ_JAVDXW010000001.1"/>
</dbReference>
<dbReference type="Proteomes" id="UP001180845">
    <property type="component" value="Unassembled WGS sequence"/>
</dbReference>
<keyword evidence="2 5" id="KW-0812">Transmembrane</keyword>
<evidence type="ECO:0000256" key="2">
    <source>
        <dbReference type="ARBA" id="ARBA00022692"/>
    </source>
</evidence>
<name>A0AAE3ZFL9_9ACTN</name>
<dbReference type="GO" id="GO:0015086">
    <property type="term" value="F:cadmium ion transmembrane transporter activity"/>
    <property type="evidence" value="ECO:0007669"/>
    <property type="project" value="TreeGrafter"/>
</dbReference>
<dbReference type="PANTHER" id="PTHR11706:SF3">
    <property type="entry name" value="METAL ION TRANSPORT PROTEIN"/>
    <property type="match status" value="1"/>
</dbReference>
<protein>
    <submittedName>
        <fullName evidence="6">Mn2+/Fe2+ NRAMP family transporter</fullName>
    </submittedName>
</protein>
<feature type="transmembrane region" description="Helical" evidence="5">
    <location>
        <begin position="282"/>
        <end position="311"/>
    </location>
</feature>